<evidence type="ECO:0000313" key="15">
    <source>
        <dbReference type="EMBL" id="OYD07062.1"/>
    </source>
</evidence>
<comment type="catalytic activity">
    <reaction evidence="12">
        <text>a hydroperoxide + [thioredoxin]-dithiol = an alcohol + [thioredoxin]-disulfide + H2O</text>
        <dbReference type="Rhea" id="RHEA:62620"/>
        <dbReference type="Rhea" id="RHEA-COMP:10698"/>
        <dbReference type="Rhea" id="RHEA-COMP:10700"/>
        <dbReference type="ChEBI" id="CHEBI:15377"/>
        <dbReference type="ChEBI" id="CHEBI:29950"/>
        <dbReference type="ChEBI" id="CHEBI:30879"/>
        <dbReference type="ChEBI" id="CHEBI:35924"/>
        <dbReference type="ChEBI" id="CHEBI:50058"/>
        <dbReference type="EC" id="1.11.1.24"/>
    </reaction>
</comment>
<dbReference type="Pfam" id="PF00578">
    <property type="entry name" value="AhpC-TSA"/>
    <property type="match status" value="1"/>
</dbReference>
<keyword evidence="16" id="KW-1185">Reference proteome</keyword>
<dbReference type="Gene3D" id="3.40.30.10">
    <property type="entry name" value="Glutaredoxin"/>
    <property type="match status" value="1"/>
</dbReference>
<accession>A0A235B4B1</accession>
<evidence type="ECO:0000256" key="3">
    <source>
        <dbReference type="ARBA" id="ARBA00013017"/>
    </source>
</evidence>
<dbReference type="RefSeq" id="WP_094265260.1">
    <property type="nucleotide sequence ID" value="NZ_NOWF01000008.1"/>
</dbReference>
<evidence type="ECO:0000256" key="10">
    <source>
        <dbReference type="ARBA" id="ARBA00038489"/>
    </source>
</evidence>
<sequence length="157" mass="17937">MLKEGDQAPDFSLPATHGENVSLADYRGKKNVVLYFYPKDNTPGCTAESCDFRDRKDQFADLDTVILGVSLDDLKSHEKFIQKYELPFLLLSDTEAEVSQAYGVYKEKNMFGKKKWGIERSTFIIDKEGKLVKVYRKVKVDGHVEEALTYIKENLEG</sequence>
<evidence type="ECO:0000256" key="2">
    <source>
        <dbReference type="ARBA" id="ARBA00011245"/>
    </source>
</evidence>
<keyword evidence="8" id="KW-0676">Redox-active center</keyword>
<dbReference type="OrthoDB" id="9812811at2"/>
<proteinExistence type="inferred from homology"/>
<protein>
    <recommendedName>
        <fullName evidence="3">thioredoxin-dependent peroxiredoxin</fullName>
        <ecNumber evidence="3">1.11.1.24</ecNumber>
    </recommendedName>
    <alternativeName>
        <fullName evidence="11">Bacterioferritin comigratory protein</fullName>
    </alternativeName>
    <alternativeName>
        <fullName evidence="9">Thioredoxin peroxidase</fullName>
    </alternativeName>
</protein>
<comment type="function">
    <text evidence="1">Thiol-specific peroxidase that catalyzes the reduction of hydrogen peroxide and organic hydroperoxides to water and alcohols, respectively. Plays a role in cell protection against oxidative stress by detoxifying peroxides and as sensor of hydrogen peroxide-mediated signaling events.</text>
</comment>
<feature type="domain" description="Thioredoxin" evidence="14">
    <location>
        <begin position="2"/>
        <end position="156"/>
    </location>
</feature>
<dbReference type="GO" id="GO:0045454">
    <property type="term" value="P:cell redox homeostasis"/>
    <property type="evidence" value="ECO:0007669"/>
    <property type="project" value="TreeGrafter"/>
</dbReference>
<dbReference type="GO" id="GO:0034599">
    <property type="term" value="P:cellular response to oxidative stress"/>
    <property type="evidence" value="ECO:0007669"/>
    <property type="project" value="TreeGrafter"/>
</dbReference>
<evidence type="ECO:0000256" key="12">
    <source>
        <dbReference type="ARBA" id="ARBA00049091"/>
    </source>
</evidence>
<dbReference type="EMBL" id="NOWF01000008">
    <property type="protein sequence ID" value="OYD07062.1"/>
    <property type="molecule type" value="Genomic_DNA"/>
</dbReference>
<reference evidence="15 16" key="1">
    <citation type="submission" date="2017-07" db="EMBL/GenBank/DDBJ databases">
        <title>The genome sequence of Paludifilum halophilum highlights mechanisms for microbial adaptation to high salt environemnts.</title>
        <authorList>
            <person name="Belbahri L."/>
        </authorList>
    </citation>
    <scope>NUCLEOTIDE SEQUENCE [LARGE SCALE GENOMIC DNA]</scope>
    <source>
        <strain evidence="15 16">DSM 102817</strain>
    </source>
</reference>
<keyword evidence="4 15" id="KW-0575">Peroxidase</keyword>
<dbReference type="NCBIfam" id="NF006960">
    <property type="entry name" value="PRK09437.1"/>
    <property type="match status" value="1"/>
</dbReference>
<dbReference type="InterPro" id="IPR024706">
    <property type="entry name" value="Peroxiredoxin_AhpC-typ"/>
</dbReference>
<evidence type="ECO:0000256" key="11">
    <source>
        <dbReference type="ARBA" id="ARBA00041373"/>
    </source>
</evidence>
<dbReference type="PANTHER" id="PTHR42801">
    <property type="entry name" value="THIOREDOXIN-DEPENDENT PEROXIDE REDUCTASE"/>
    <property type="match status" value="1"/>
</dbReference>
<evidence type="ECO:0000256" key="7">
    <source>
        <dbReference type="ARBA" id="ARBA00023157"/>
    </source>
</evidence>
<dbReference type="SUPFAM" id="SSF52833">
    <property type="entry name" value="Thioredoxin-like"/>
    <property type="match status" value="1"/>
</dbReference>
<evidence type="ECO:0000313" key="16">
    <source>
        <dbReference type="Proteomes" id="UP000215459"/>
    </source>
</evidence>
<dbReference type="InterPro" id="IPR000866">
    <property type="entry name" value="AhpC/TSA"/>
</dbReference>
<evidence type="ECO:0000256" key="6">
    <source>
        <dbReference type="ARBA" id="ARBA00023002"/>
    </source>
</evidence>
<name>A0A235B4B1_9BACL</name>
<gene>
    <name evidence="15" type="ORF">CHM34_14015</name>
</gene>
<keyword evidence="7" id="KW-1015">Disulfide bond</keyword>
<dbReference type="GO" id="GO:0005737">
    <property type="term" value="C:cytoplasm"/>
    <property type="evidence" value="ECO:0007669"/>
    <property type="project" value="TreeGrafter"/>
</dbReference>
<evidence type="ECO:0000256" key="5">
    <source>
        <dbReference type="ARBA" id="ARBA00022862"/>
    </source>
</evidence>
<dbReference type="PIRSF" id="PIRSF000239">
    <property type="entry name" value="AHPC"/>
    <property type="match status" value="1"/>
</dbReference>
<evidence type="ECO:0000256" key="1">
    <source>
        <dbReference type="ARBA" id="ARBA00003330"/>
    </source>
</evidence>
<dbReference type="CDD" id="cd03017">
    <property type="entry name" value="PRX_BCP"/>
    <property type="match status" value="1"/>
</dbReference>
<evidence type="ECO:0000256" key="13">
    <source>
        <dbReference type="PIRSR" id="PIRSR000239-1"/>
    </source>
</evidence>
<dbReference type="PROSITE" id="PS51352">
    <property type="entry name" value="THIOREDOXIN_2"/>
    <property type="match status" value="1"/>
</dbReference>
<evidence type="ECO:0000256" key="9">
    <source>
        <dbReference type="ARBA" id="ARBA00032824"/>
    </source>
</evidence>
<dbReference type="GO" id="GO:0008379">
    <property type="term" value="F:thioredoxin peroxidase activity"/>
    <property type="evidence" value="ECO:0007669"/>
    <property type="project" value="TreeGrafter"/>
</dbReference>
<feature type="active site" description="Cysteine sulfenic acid (-SOH) intermediate; for peroxidase activity" evidence="13">
    <location>
        <position position="45"/>
    </location>
</feature>
<comment type="subunit">
    <text evidence="2">Monomer.</text>
</comment>
<comment type="similarity">
    <text evidence="10">Belongs to the peroxiredoxin family. BCP/PrxQ subfamily.</text>
</comment>
<keyword evidence="6" id="KW-0560">Oxidoreductase</keyword>
<organism evidence="15 16">
    <name type="scientific">Paludifilum halophilum</name>
    <dbReference type="NCBI Taxonomy" id="1642702"/>
    <lineage>
        <taxon>Bacteria</taxon>
        <taxon>Bacillati</taxon>
        <taxon>Bacillota</taxon>
        <taxon>Bacilli</taxon>
        <taxon>Bacillales</taxon>
        <taxon>Thermoactinomycetaceae</taxon>
        <taxon>Paludifilum</taxon>
    </lineage>
</organism>
<comment type="caution">
    <text evidence="15">The sequence shown here is derived from an EMBL/GenBank/DDBJ whole genome shotgun (WGS) entry which is preliminary data.</text>
</comment>
<dbReference type="InterPro" id="IPR013766">
    <property type="entry name" value="Thioredoxin_domain"/>
</dbReference>
<evidence type="ECO:0000259" key="14">
    <source>
        <dbReference type="PROSITE" id="PS51352"/>
    </source>
</evidence>
<evidence type="ECO:0000256" key="8">
    <source>
        <dbReference type="ARBA" id="ARBA00023284"/>
    </source>
</evidence>
<dbReference type="FunFam" id="3.40.30.10:FF:000007">
    <property type="entry name" value="Thioredoxin-dependent thiol peroxidase"/>
    <property type="match status" value="1"/>
</dbReference>
<dbReference type="PANTHER" id="PTHR42801:SF4">
    <property type="entry name" value="AHPC_TSA FAMILY PROTEIN"/>
    <property type="match status" value="1"/>
</dbReference>
<dbReference type="AlphaFoldDB" id="A0A235B4B1"/>
<evidence type="ECO:0000256" key="4">
    <source>
        <dbReference type="ARBA" id="ARBA00022559"/>
    </source>
</evidence>
<dbReference type="InterPro" id="IPR050924">
    <property type="entry name" value="Peroxiredoxin_BCP/PrxQ"/>
</dbReference>
<dbReference type="InterPro" id="IPR036249">
    <property type="entry name" value="Thioredoxin-like_sf"/>
</dbReference>
<dbReference type="Proteomes" id="UP000215459">
    <property type="component" value="Unassembled WGS sequence"/>
</dbReference>
<keyword evidence="5" id="KW-0049">Antioxidant</keyword>
<dbReference type="EC" id="1.11.1.24" evidence="3"/>